<gene>
    <name evidence="1" type="ORF">SEPMUDRAFT_151896</name>
</gene>
<reference evidence="1 2" key="1">
    <citation type="journal article" date="2012" name="PLoS Pathog.">
        <title>Diverse lifestyles and strategies of plant pathogenesis encoded in the genomes of eighteen Dothideomycetes fungi.</title>
        <authorList>
            <person name="Ohm R.A."/>
            <person name="Feau N."/>
            <person name="Henrissat B."/>
            <person name="Schoch C.L."/>
            <person name="Horwitz B.A."/>
            <person name="Barry K.W."/>
            <person name="Condon B.J."/>
            <person name="Copeland A.C."/>
            <person name="Dhillon B."/>
            <person name="Glaser F."/>
            <person name="Hesse C.N."/>
            <person name="Kosti I."/>
            <person name="LaButti K."/>
            <person name="Lindquist E.A."/>
            <person name="Lucas S."/>
            <person name="Salamov A.A."/>
            <person name="Bradshaw R.E."/>
            <person name="Ciuffetti L."/>
            <person name="Hamelin R.C."/>
            <person name="Kema G.H.J."/>
            <person name="Lawrence C."/>
            <person name="Scott J.A."/>
            <person name="Spatafora J.W."/>
            <person name="Turgeon B.G."/>
            <person name="de Wit P.J.G.M."/>
            <person name="Zhong S."/>
            <person name="Goodwin S.B."/>
            <person name="Grigoriev I.V."/>
        </authorList>
    </citation>
    <scope>NUCLEOTIDE SEQUENCE [LARGE SCALE GENOMIC DNA]</scope>
    <source>
        <strain evidence="1 2">SO2202</strain>
    </source>
</reference>
<evidence type="ECO:0000313" key="1">
    <source>
        <dbReference type="EMBL" id="EMF09045.1"/>
    </source>
</evidence>
<evidence type="ECO:0000313" key="2">
    <source>
        <dbReference type="Proteomes" id="UP000016931"/>
    </source>
</evidence>
<sequence>MPPGPMKELKNGAPALDSEVKATSETANSALKKETATHLENIVRAQADAVNSRQILVDDSAFTSHCTADFVHLATPPWLCESSTLQETLDRLKRTFVEDPEYRMVITDLNTEIIGGHWARVFLSFEAHGHPPGMIRPFMAIHRFRKDDGQWKLYAIESTTGVL</sequence>
<dbReference type="AlphaFoldDB" id="M3CB32"/>
<keyword evidence="2" id="KW-1185">Reference proteome</keyword>
<dbReference type="eggNOG" id="ENOG502TAFT">
    <property type="taxonomic scope" value="Eukaryota"/>
</dbReference>
<name>M3CB32_SPHMS</name>
<dbReference type="EMBL" id="KB456270">
    <property type="protein sequence ID" value="EMF09045.1"/>
    <property type="molecule type" value="Genomic_DNA"/>
</dbReference>
<dbReference type="SUPFAM" id="SSF54427">
    <property type="entry name" value="NTF2-like"/>
    <property type="match status" value="1"/>
</dbReference>
<proteinExistence type="predicted"/>
<dbReference type="Proteomes" id="UP000016931">
    <property type="component" value="Unassembled WGS sequence"/>
</dbReference>
<dbReference type="InterPro" id="IPR032710">
    <property type="entry name" value="NTF2-like_dom_sf"/>
</dbReference>
<organism evidence="1 2">
    <name type="scientific">Sphaerulina musiva (strain SO2202)</name>
    <name type="common">Poplar stem canker fungus</name>
    <name type="synonym">Septoria musiva</name>
    <dbReference type="NCBI Taxonomy" id="692275"/>
    <lineage>
        <taxon>Eukaryota</taxon>
        <taxon>Fungi</taxon>
        <taxon>Dikarya</taxon>
        <taxon>Ascomycota</taxon>
        <taxon>Pezizomycotina</taxon>
        <taxon>Dothideomycetes</taxon>
        <taxon>Dothideomycetidae</taxon>
        <taxon>Mycosphaerellales</taxon>
        <taxon>Mycosphaerellaceae</taxon>
        <taxon>Sphaerulina</taxon>
    </lineage>
</organism>
<protein>
    <recommendedName>
        <fullName evidence="3">SnoaL-like domain-containing protein</fullName>
    </recommendedName>
</protein>
<dbReference type="Gene3D" id="3.10.450.50">
    <property type="match status" value="1"/>
</dbReference>
<dbReference type="RefSeq" id="XP_016757166.1">
    <property type="nucleotide sequence ID" value="XM_016907111.1"/>
</dbReference>
<dbReference type="GeneID" id="27904248"/>
<evidence type="ECO:0008006" key="3">
    <source>
        <dbReference type="Google" id="ProtNLM"/>
    </source>
</evidence>
<dbReference type="HOGENOM" id="CLU_1628098_0_0_1"/>
<accession>M3CB32</accession>
<dbReference type="OrthoDB" id="3621732at2759"/>